<protein>
    <recommendedName>
        <fullName evidence="4">DUF4136 domain-containing protein</fullName>
    </recommendedName>
</protein>
<name>A0A7G7GCJ4_9BACT</name>
<proteinExistence type="predicted"/>
<keyword evidence="3" id="KW-1185">Reference proteome</keyword>
<keyword evidence="1" id="KW-0732">Signal</keyword>
<sequence length="217" mass="24455">MKFLFVLTLFVWSVTLCKAQTFVSEGSKQIFSSPHLPQQIRKHHAVAILPVTAKVNYAKPPKGFNRQAHFMLEVELGNNVQQRLYTFLVRKAKLYTVTFQNVEQTNAILQKAGMYDHLKDFSPAEIAQVLGVDAVLTGQFELDQNQPNLEAGTTAVTLKDIPGNSALGTLTLMLHSGTTGELLWRFFKIMDDDFTSANPEIIQRLMRKVSRNLPYSI</sequence>
<evidence type="ECO:0000256" key="1">
    <source>
        <dbReference type="SAM" id="SignalP"/>
    </source>
</evidence>
<feature type="chain" id="PRO_5029015808" description="DUF4136 domain-containing protein" evidence="1">
    <location>
        <begin position="20"/>
        <end position="217"/>
    </location>
</feature>
<evidence type="ECO:0008006" key="4">
    <source>
        <dbReference type="Google" id="ProtNLM"/>
    </source>
</evidence>
<evidence type="ECO:0000313" key="2">
    <source>
        <dbReference type="EMBL" id="QNF34878.1"/>
    </source>
</evidence>
<dbReference type="Proteomes" id="UP000515237">
    <property type="component" value="Chromosome"/>
</dbReference>
<accession>A0A7G7GCJ4</accession>
<organism evidence="2 3">
    <name type="scientific">Adhaeribacter swui</name>
    <dbReference type="NCBI Taxonomy" id="2086471"/>
    <lineage>
        <taxon>Bacteria</taxon>
        <taxon>Pseudomonadati</taxon>
        <taxon>Bacteroidota</taxon>
        <taxon>Cytophagia</taxon>
        <taxon>Cytophagales</taxon>
        <taxon>Hymenobacteraceae</taxon>
        <taxon>Adhaeribacter</taxon>
    </lineage>
</organism>
<dbReference type="Gene3D" id="3.40.50.10610">
    <property type="entry name" value="ABC-type transport auxiliary lipoprotein component"/>
    <property type="match status" value="1"/>
</dbReference>
<dbReference type="RefSeq" id="WP_185271372.1">
    <property type="nucleotide sequence ID" value="NZ_CP055156.1"/>
</dbReference>
<reference evidence="2 3" key="1">
    <citation type="journal article" date="2018" name="Int. J. Syst. Evol. Microbiol.">
        <title>Adhaeribacter swui sp. nov., isolated from wet mud.</title>
        <authorList>
            <person name="Kim D.U."/>
            <person name="Kim K.W."/>
            <person name="Kang M.S."/>
            <person name="Kim J.Y."/>
            <person name="Jang J.H."/>
            <person name="Kim M.K."/>
        </authorList>
    </citation>
    <scope>NUCLEOTIDE SEQUENCE [LARGE SCALE GENOMIC DNA]</scope>
    <source>
        <strain evidence="2 3">KCTC 52873</strain>
    </source>
</reference>
<feature type="signal peptide" evidence="1">
    <location>
        <begin position="1"/>
        <end position="19"/>
    </location>
</feature>
<evidence type="ECO:0000313" key="3">
    <source>
        <dbReference type="Proteomes" id="UP000515237"/>
    </source>
</evidence>
<dbReference type="KEGG" id="aswu:HUW51_19910"/>
<dbReference type="AlphaFoldDB" id="A0A7G7GCJ4"/>
<dbReference type="EMBL" id="CP055156">
    <property type="protein sequence ID" value="QNF34878.1"/>
    <property type="molecule type" value="Genomic_DNA"/>
</dbReference>
<gene>
    <name evidence="2" type="ORF">HUW51_19910</name>
</gene>